<sequence length="261" mass="30046">MFKPNFSVMKRLLYSKEKKEVAEQERKWESQDSTSQAQTKDLATSDDAVGVTEDKQLVDQLDAIKIDVRHTKEKQNVNKKHVKIQKVPEIMLRNGDLKKYFKPREWSIGPIHAADSNLYKKELKLKLAACFIDESNSTGAFLLEKIKSEIKDIRAFFSEEVIESYTDEKLLRLVFLDGCAMLGFIHSYVNKKLNMFNISNSQAALIQQDLFLLENQLPFTVLDALMGDNESKNFMNLRDDLIKFTISSGVIVPKSPHHEDR</sequence>
<protein>
    <submittedName>
        <fullName evidence="2">Uncharacterized protein</fullName>
    </submittedName>
</protein>
<evidence type="ECO:0000313" key="3">
    <source>
        <dbReference type="Proteomes" id="UP001187192"/>
    </source>
</evidence>
<evidence type="ECO:0000313" key="2">
    <source>
        <dbReference type="EMBL" id="GMN74573.1"/>
    </source>
</evidence>
<accession>A0AA88EH84</accession>
<keyword evidence="3" id="KW-1185">Reference proteome</keyword>
<dbReference type="Proteomes" id="UP001187192">
    <property type="component" value="Unassembled WGS sequence"/>
</dbReference>
<evidence type="ECO:0000256" key="1">
    <source>
        <dbReference type="SAM" id="MobiDB-lite"/>
    </source>
</evidence>
<gene>
    <name evidence="2" type="ORF">TIFTF001_053871</name>
</gene>
<feature type="compositionally biased region" description="Polar residues" evidence="1">
    <location>
        <begin position="31"/>
        <end position="42"/>
    </location>
</feature>
<feature type="non-terminal residue" evidence="2">
    <location>
        <position position="261"/>
    </location>
</feature>
<feature type="region of interest" description="Disordered" evidence="1">
    <location>
        <begin position="23"/>
        <end position="46"/>
    </location>
</feature>
<comment type="caution">
    <text evidence="2">The sequence shown here is derived from an EMBL/GenBank/DDBJ whole genome shotgun (WGS) entry which is preliminary data.</text>
</comment>
<dbReference type="PANTHER" id="PTHR31170">
    <property type="entry name" value="BNAC04G53230D PROTEIN"/>
    <property type="match status" value="1"/>
</dbReference>
<dbReference type="InterPro" id="IPR004158">
    <property type="entry name" value="DUF247_pln"/>
</dbReference>
<proteinExistence type="predicted"/>
<dbReference type="Pfam" id="PF03140">
    <property type="entry name" value="DUF247"/>
    <property type="match status" value="1"/>
</dbReference>
<name>A0AA88EH84_FICCA</name>
<organism evidence="2 3">
    <name type="scientific">Ficus carica</name>
    <name type="common">Common fig</name>
    <dbReference type="NCBI Taxonomy" id="3494"/>
    <lineage>
        <taxon>Eukaryota</taxon>
        <taxon>Viridiplantae</taxon>
        <taxon>Streptophyta</taxon>
        <taxon>Embryophyta</taxon>
        <taxon>Tracheophyta</taxon>
        <taxon>Spermatophyta</taxon>
        <taxon>Magnoliopsida</taxon>
        <taxon>eudicotyledons</taxon>
        <taxon>Gunneridae</taxon>
        <taxon>Pentapetalae</taxon>
        <taxon>rosids</taxon>
        <taxon>fabids</taxon>
        <taxon>Rosales</taxon>
        <taxon>Moraceae</taxon>
        <taxon>Ficeae</taxon>
        <taxon>Ficus</taxon>
    </lineage>
</organism>
<dbReference type="PANTHER" id="PTHR31170:SF25">
    <property type="entry name" value="BNAA09G04570D PROTEIN"/>
    <property type="match status" value="1"/>
</dbReference>
<dbReference type="EMBL" id="BTGU01013517">
    <property type="protein sequence ID" value="GMN74573.1"/>
    <property type="molecule type" value="Genomic_DNA"/>
</dbReference>
<reference evidence="2" key="1">
    <citation type="submission" date="2023-07" db="EMBL/GenBank/DDBJ databases">
        <title>draft genome sequence of fig (Ficus carica).</title>
        <authorList>
            <person name="Takahashi T."/>
            <person name="Nishimura K."/>
        </authorList>
    </citation>
    <scope>NUCLEOTIDE SEQUENCE</scope>
</reference>
<dbReference type="AlphaFoldDB" id="A0AA88EH84"/>